<evidence type="ECO:0000259" key="4">
    <source>
        <dbReference type="PROSITE" id="PS50932"/>
    </source>
</evidence>
<dbReference type="GO" id="GO:0003700">
    <property type="term" value="F:DNA-binding transcription factor activity"/>
    <property type="evidence" value="ECO:0007669"/>
    <property type="project" value="TreeGrafter"/>
</dbReference>
<dbReference type="Gene3D" id="1.10.260.40">
    <property type="entry name" value="lambda repressor-like DNA-binding domains"/>
    <property type="match status" value="1"/>
</dbReference>
<dbReference type="PANTHER" id="PTHR30146">
    <property type="entry name" value="LACI-RELATED TRANSCRIPTIONAL REPRESSOR"/>
    <property type="match status" value="1"/>
</dbReference>
<gene>
    <name evidence="5" type="ORF">GCM10010915_07970</name>
</gene>
<dbReference type="InterPro" id="IPR028082">
    <property type="entry name" value="Peripla_BP_I"/>
</dbReference>
<dbReference type="SUPFAM" id="SSF53822">
    <property type="entry name" value="Periplasmic binding protein-like I"/>
    <property type="match status" value="1"/>
</dbReference>
<dbReference type="Gene3D" id="3.40.50.2300">
    <property type="match status" value="2"/>
</dbReference>
<keyword evidence="1" id="KW-0805">Transcription regulation</keyword>
<keyword evidence="3" id="KW-0804">Transcription</keyword>
<dbReference type="CDD" id="cd01392">
    <property type="entry name" value="HTH_LacI"/>
    <property type="match status" value="1"/>
</dbReference>
<evidence type="ECO:0000256" key="3">
    <source>
        <dbReference type="ARBA" id="ARBA00023163"/>
    </source>
</evidence>
<evidence type="ECO:0000313" key="5">
    <source>
        <dbReference type="EMBL" id="GGD30104.1"/>
    </source>
</evidence>
<protein>
    <submittedName>
        <fullName evidence="5">LacI family transcriptional regulator</fullName>
    </submittedName>
</protein>
<proteinExistence type="predicted"/>
<dbReference type="PANTHER" id="PTHR30146:SF109">
    <property type="entry name" value="HTH-TYPE TRANSCRIPTIONAL REGULATOR GALS"/>
    <property type="match status" value="1"/>
</dbReference>
<comment type="caution">
    <text evidence="5">The sequence shown here is derived from an EMBL/GenBank/DDBJ whole genome shotgun (WGS) entry which is preliminary data.</text>
</comment>
<dbReference type="InterPro" id="IPR010982">
    <property type="entry name" value="Lambda_DNA-bd_dom_sf"/>
</dbReference>
<accession>A0A916Y4B8</accession>
<dbReference type="InterPro" id="IPR046335">
    <property type="entry name" value="LacI/GalR-like_sensor"/>
</dbReference>
<evidence type="ECO:0000256" key="2">
    <source>
        <dbReference type="ARBA" id="ARBA00023125"/>
    </source>
</evidence>
<keyword evidence="2" id="KW-0238">DNA-binding</keyword>
<evidence type="ECO:0000313" key="6">
    <source>
        <dbReference type="Proteomes" id="UP000633205"/>
    </source>
</evidence>
<organism evidence="5 6">
    <name type="scientific">Microbacterium faecale</name>
    <dbReference type="NCBI Taxonomy" id="1804630"/>
    <lineage>
        <taxon>Bacteria</taxon>
        <taxon>Bacillati</taxon>
        <taxon>Actinomycetota</taxon>
        <taxon>Actinomycetes</taxon>
        <taxon>Micrococcales</taxon>
        <taxon>Microbacteriaceae</taxon>
        <taxon>Microbacterium</taxon>
    </lineage>
</organism>
<reference evidence="5" key="1">
    <citation type="journal article" date="2014" name="Int. J. Syst. Evol. Microbiol.">
        <title>Complete genome sequence of Corynebacterium casei LMG S-19264T (=DSM 44701T), isolated from a smear-ripened cheese.</title>
        <authorList>
            <consortium name="US DOE Joint Genome Institute (JGI-PGF)"/>
            <person name="Walter F."/>
            <person name="Albersmeier A."/>
            <person name="Kalinowski J."/>
            <person name="Ruckert C."/>
        </authorList>
    </citation>
    <scope>NUCLEOTIDE SEQUENCE</scope>
    <source>
        <strain evidence="5">CGMCC 1.15152</strain>
    </source>
</reference>
<feature type="domain" description="HTH lacI-type" evidence="4">
    <location>
        <begin position="12"/>
        <end position="66"/>
    </location>
</feature>
<dbReference type="AlphaFoldDB" id="A0A916Y4B8"/>
<dbReference type="PROSITE" id="PS50932">
    <property type="entry name" value="HTH_LACI_2"/>
    <property type="match status" value="1"/>
</dbReference>
<keyword evidence="6" id="KW-1185">Reference proteome</keyword>
<dbReference type="Pfam" id="PF00356">
    <property type="entry name" value="LacI"/>
    <property type="match status" value="1"/>
</dbReference>
<dbReference type="EMBL" id="BMHO01000001">
    <property type="protein sequence ID" value="GGD30104.1"/>
    <property type="molecule type" value="Genomic_DNA"/>
</dbReference>
<dbReference type="RefSeq" id="WP_188711001.1">
    <property type="nucleotide sequence ID" value="NZ_BMHO01000001.1"/>
</dbReference>
<dbReference type="SUPFAM" id="SSF47413">
    <property type="entry name" value="lambda repressor-like DNA-binding domains"/>
    <property type="match status" value="1"/>
</dbReference>
<name>A0A916Y4B8_9MICO</name>
<reference evidence="5" key="2">
    <citation type="submission" date="2020-09" db="EMBL/GenBank/DDBJ databases">
        <authorList>
            <person name="Sun Q."/>
            <person name="Zhou Y."/>
        </authorList>
    </citation>
    <scope>NUCLEOTIDE SEQUENCE</scope>
    <source>
        <strain evidence="5">CGMCC 1.15152</strain>
    </source>
</reference>
<dbReference type="InterPro" id="IPR000843">
    <property type="entry name" value="HTH_LacI"/>
</dbReference>
<dbReference type="Proteomes" id="UP000633205">
    <property type="component" value="Unassembled WGS sequence"/>
</dbReference>
<dbReference type="Pfam" id="PF13377">
    <property type="entry name" value="Peripla_BP_3"/>
    <property type="match status" value="1"/>
</dbReference>
<evidence type="ECO:0000256" key="1">
    <source>
        <dbReference type="ARBA" id="ARBA00023015"/>
    </source>
</evidence>
<dbReference type="GO" id="GO:0000976">
    <property type="term" value="F:transcription cis-regulatory region binding"/>
    <property type="evidence" value="ECO:0007669"/>
    <property type="project" value="TreeGrafter"/>
</dbReference>
<sequence>MGGHDDSDGGVVRLRDVAAYAGVSSGTVSNTINHPDRVRPHTRKLVNDAITALGYVPNQQARMLMGVTSEVIGLVVLDVESPFYMETAHAIERAVRRSGQVVMLSTSEGDLEREAALLRVLAAQGVRGAMLAPSTADIDTSRYRALPRALPVILLDFDGGPTHCSVSVDNYEGGRLAVRHLLDRGHTDLAYISGPAHIRQFADRAKGARAELRAQGRDPDRHLIEVSSPGIGIRDGQAAAERLLEGRRPTGVLCGNDMIAFGAYRAFVAAGLRVPEDVAIIGYDDIDVAKDWIVPMSTIRQPIDELGTIAARLMIDHSSGDPDHVHEQVVLRPELVARRSTGG</sequence>
<dbReference type="SMART" id="SM00354">
    <property type="entry name" value="HTH_LACI"/>
    <property type="match status" value="1"/>
</dbReference>